<evidence type="ECO:0000313" key="12">
    <source>
        <dbReference type="EMBL" id="MXV13755.1"/>
    </source>
</evidence>
<feature type="transmembrane region" description="Helical" evidence="10">
    <location>
        <begin position="177"/>
        <end position="205"/>
    </location>
</feature>
<evidence type="ECO:0000259" key="11">
    <source>
        <dbReference type="PROSITE" id="PS50885"/>
    </source>
</evidence>
<dbReference type="SUPFAM" id="SSF158472">
    <property type="entry name" value="HAMP domain-like"/>
    <property type="match status" value="1"/>
</dbReference>
<evidence type="ECO:0000256" key="3">
    <source>
        <dbReference type="ARBA" id="ARBA00012438"/>
    </source>
</evidence>
<keyword evidence="13" id="KW-1185">Reference proteome</keyword>
<dbReference type="Proteomes" id="UP000451233">
    <property type="component" value="Unassembled WGS sequence"/>
</dbReference>
<keyword evidence="10" id="KW-0812">Transmembrane</keyword>
<evidence type="ECO:0000256" key="9">
    <source>
        <dbReference type="ARBA" id="ARBA00023012"/>
    </source>
</evidence>
<organism evidence="12 13">
    <name type="scientific">Hufsiella ginkgonis</name>
    <dbReference type="NCBI Taxonomy" id="2695274"/>
    <lineage>
        <taxon>Bacteria</taxon>
        <taxon>Pseudomonadati</taxon>
        <taxon>Bacteroidota</taxon>
        <taxon>Sphingobacteriia</taxon>
        <taxon>Sphingobacteriales</taxon>
        <taxon>Sphingobacteriaceae</taxon>
        <taxon>Hufsiella</taxon>
    </lineage>
</organism>
<evidence type="ECO:0000256" key="2">
    <source>
        <dbReference type="ARBA" id="ARBA00004370"/>
    </source>
</evidence>
<feature type="domain" description="HAMP" evidence="11">
    <location>
        <begin position="299"/>
        <end position="351"/>
    </location>
</feature>
<keyword evidence="5" id="KW-0808">Transferase</keyword>
<comment type="caution">
    <text evidence="12">The sequence shown here is derived from an EMBL/GenBank/DDBJ whole genome shotgun (WGS) entry which is preliminary data.</text>
</comment>
<evidence type="ECO:0000256" key="7">
    <source>
        <dbReference type="ARBA" id="ARBA00022777"/>
    </source>
</evidence>
<dbReference type="CDD" id="cd16917">
    <property type="entry name" value="HATPase_UhpB-NarQ-NarX-like"/>
    <property type="match status" value="1"/>
</dbReference>
<keyword evidence="9" id="KW-0902">Two-component regulatory system</keyword>
<feature type="transmembrane region" description="Helical" evidence="10">
    <location>
        <begin position="129"/>
        <end position="150"/>
    </location>
</feature>
<dbReference type="PANTHER" id="PTHR24421">
    <property type="entry name" value="NITRATE/NITRITE SENSOR PROTEIN NARX-RELATED"/>
    <property type="match status" value="1"/>
</dbReference>
<dbReference type="InterPro" id="IPR036890">
    <property type="entry name" value="HATPase_C_sf"/>
</dbReference>
<feature type="transmembrane region" description="Helical" evidence="10">
    <location>
        <begin position="243"/>
        <end position="265"/>
    </location>
</feature>
<sequence length="557" mass="62611">MNWFQPEVSSIPNLSITCIDLVFLVYLLRLRNKTRDCYMVILLYLTAVPAALASVFIDFMTVAPTILYGVSFFLFGVHILSVIWCSYHFYKPSYPRESKVIMTVFIVLYGSASYLWLKDFAPDNDVNLDYILAFQVIISVSTLLAAINYLRKIKFFLQGRGPFSFIGELLHPSTREVAVFGGFALSLVLLTLIQVDNILVIFGIIPVTLYFLLSYLFSVSLTLLVAFAYFNYAHEQTSFETKLVGITLFLTLTVISIIVIILFGPLTTAATAPYIKMFVWIIPVSTLLIAIFLPMLLRLTLLRHLNKIVKGVQQVISGDLNTQVEVEVNDEVGRLSQNFNKMTGSLRLRTEQLNSMRETIATDFHDQTGNMLSAITRQAGLLKLKLNREHELQPIIQSIVENSNSLYASSKDFLWQLNHNGDDPNELFDYLTSYGQLYYNQFDIAFSAEAVACEGLKLDPSAALNLIFIFKEAMTNVVKHAGATEVGLTLSCGADQVTYLLEDNGSWKEADQSSDHYGLTNMERRCCKNNFGYTISKETTGTQISIAVPVHRLNGLS</sequence>
<name>A0A7K1XRZ1_9SPHI</name>
<evidence type="ECO:0000256" key="5">
    <source>
        <dbReference type="ARBA" id="ARBA00022679"/>
    </source>
</evidence>
<proteinExistence type="predicted"/>
<feature type="transmembrane region" description="Helical" evidence="10">
    <location>
        <begin position="277"/>
        <end position="297"/>
    </location>
</feature>
<dbReference type="Gene3D" id="3.30.565.10">
    <property type="entry name" value="Histidine kinase-like ATPase, C-terminal domain"/>
    <property type="match status" value="1"/>
</dbReference>
<keyword evidence="10" id="KW-0472">Membrane</keyword>
<protein>
    <recommendedName>
        <fullName evidence="3">histidine kinase</fullName>
        <ecNumber evidence="3">2.7.13.3</ecNumber>
    </recommendedName>
</protein>
<keyword evidence="10" id="KW-1133">Transmembrane helix</keyword>
<evidence type="ECO:0000256" key="10">
    <source>
        <dbReference type="SAM" id="Phobius"/>
    </source>
</evidence>
<evidence type="ECO:0000256" key="8">
    <source>
        <dbReference type="ARBA" id="ARBA00022840"/>
    </source>
</evidence>
<dbReference type="InterPro" id="IPR003660">
    <property type="entry name" value="HAMP_dom"/>
</dbReference>
<feature type="transmembrane region" description="Helical" evidence="10">
    <location>
        <begin position="99"/>
        <end position="117"/>
    </location>
</feature>
<feature type="transmembrane region" description="Helical" evidence="10">
    <location>
        <begin position="211"/>
        <end position="231"/>
    </location>
</feature>
<keyword evidence="7" id="KW-0418">Kinase</keyword>
<keyword evidence="6" id="KW-0547">Nucleotide-binding</keyword>
<dbReference type="SMART" id="SM00304">
    <property type="entry name" value="HAMP"/>
    <property type="match status" value="1"/>
</dbReference>
<dbReference type="InterPro" id="IPR050482">
    <property type="entry name" value="Sensor_HK_TwoCompSys"/>
</dbReference>
<dbReference type="Gene3D" id="6.10.340.10">
    <property type="match status" value="1"/>
</dbReference>
<dbReference type="RefSeq" id="WP_160904785.1">
    <property type="nucleotide sequence ID" value="NZ_WVHS01000001.1"/>
</dbReference>
<feature type="transmembrane region" description="Helical" evidence="10">
    <location>
        <begin position="12"/>
        <end position="30"/>
    </location>
</feature>
<evidence type="ECO:0000256" key="6">
    <source>
        <dbReference type="ARBA" id="ARBA00022741"/>
    </source>
</evidence>
<accession>A0A7K1XRZ1</accession>
<dbReference type="CDD" id="cd06225">
    <property type="entry name" value="HAMP"/>
    <property type="match status" value="1"/>
</dbReference>
<comment type="subcellular location">
    <subcellularLocation>
        <location evidence="2">Membrane</location>
    </subcellularLocation>
</comment>
<dbReference type="GO" id="GO:0046983">
    <property type="term" value="F:protein dimerization activity"/>
    <property type="evidence" value="ECO:0007669"/>
    <property type="project" value="InterPro"/>
</dbReference>
<dbReference type="SUPFAM" id="SSF55874">
    <property type="entry name" value="ATPase domain of HSP90 chaperone/DNA topoisomerase II/histidine kinase"/>
    <property type="match status" value="1"/>
</dbReference>
<keyword evidence="8" id="KW-0067">ATP-binding</keyword>
<dbReference type="EC" id="2.7.13.3" evidence="3"/>
<dbReference type="Pfam" id="PF07730">
    <property type="entry name" value="HisKA_3"/>
    <property type="match status" value="1"/>
</dbReference>
<dbReference type="GO" id="GO:0016020">
    <property type="term" value="C:membrane"/>
    <property type="evidence" value="ECO:0007669"/>
    <property type="project" value="UniProtKB-SubCell"/>
</dbReference>
<feature type="transmembrane region" description="Helical" evidence="10">
    <location>
        <begin position="37"/>
        <end position="60"/>
    </location>
</feature>
<dbReference type="GO" id="GO:0005524">
    <property type="term" value="F:ATP binding"/>
    <property type="evidence" value="ECO:0007669"/>
    <property type="project" value="UniProtKB-KW"/>
</dbReference>
<gene>
    <name evidence="12" type="ORF">GS398_00435</name>
</gene>
<evidence type="ECO:0000256" key="4">
    <source>
        <dbReference type="ARBA" id="ARBA00022553"/>
    </source>
</evidence>
<dbReference type="Pfam" id="PF00672">
    <property type="entry name" value="HAMP"/>
    <property type="match status" value="1"/>
</dbReference>
<reference evidence="12 13" key="1">
    <citation type="submission" date="2019-11" db="EMBL/GenBank/DDBJ databases">
        <title>Pedobacter sp. HMF7056 Genome sequencing and assembly.</title>
        <authorList>
            <person name="Kang H."/>
            <person name="Kim H."/>
            <person name="Joh K."/>
        </authorList>
    </citation>
    <scope>NUCLEOTIDE SEQUENCE [LARGE SCALE GENOMIC DNA]</scope>
    <source>
        <strain evidence="12 13">HMF7056</strain>
    </source>
</reference>
<feature type="transmembrane region" description="Helical" evidence="10">
    <location>
        <begin position="66"/>
        <end position="87"/>
    </location>
</feature>
<dbReference type="EMBL" id="WVHS01000001">
    <property type="protein sequence ID" value="MXV13755.1"/>
    <property type="molecule type" value="Genomic_DNA"/>
</dbReference>
<evidence type="ECO:0000313" key="13">
    <source>
        <dbReference type="Proteomes" id="UP000451233"/>
    </source>
</evidence>
<evidence type="ECO:0000256" key="1">
    <source>
        <dbReference type="ARBA" id="ARBA00000085"/>
    </source>
</evidence>
<dbReference type="PROSITE" id="PS50885">
    <property type="entry name" value="HAMP"/>
    <property type="match status" value="1"/>
</dbReference>
<dbReference type="AlphaFoldDB" id="A0A7K1XRZ1"/>
<dbReference type="PANTHER" id="PTHR24421:SF10">
    <property type="entry name" value="NITRATE_NITRITE SENSOR PROTEIN NARQ"/>
    <property type="match status" value="1"/>
</dbReference>
<dbReference type="InterPro" id="IPR011712">
    <property type="entry name" value="Sig_transdc_His_kin_sub3_dim/P"/>
</dbReference>
<dbReference type="GO" id="GO:0000155">
    <property type="term" value="F:phosphorelay sensor kinase activity"/>
    <property type="evidence" value="ECO:0007669"/>
    <property type="project" value="InterPro"/>
</dbReference>
<keyword evidence="4" id="KW-0597">Phosphoprotein</keyword>
<comment type="catalytic activity">
    <reaction evidence="1">
        <text>ATP + protein L-histidine = ADP + protein N-phospho-L-histidine.</text>
        <dbReference type="EC" id="2.7.13.3"/>
    </reaction>
</comment>